<name>G7KKI7_MEDTR</name>
<dbReference type="InterPro" id="IPR050796">
    <property type="entry name" value="SCF_F-box_component"/>
</dbReference>
<reference evidence="3" key="3">
    <citation type="submission" date="2015-04" db="UniProtKB">
        <authorList>
            <consortium name="EnsemblPlants"/>
        </authorList>
    </citation>
    <scope>IDENTIFICATION</scope>
    <source>
        <strain evidence="3">cv. Jemalong A17</strain>
    </source>
</reference>
<dbReference type="Gene3D" id="3.30.470.20">
    <property type="entry name" value="ATP-grasp fold, B domain"/>
    <property type="match status" value="1"/>
</dbReference>
<dbReference type="InterPro" id="IPR036047">
    <property type="entry name" value="F-box-like_dom_sf"/>
</dbReference>
<reference evidence="2 4" key="1">
    <citation type="journal article" date="2011" name="Nature">
        <title>The Medicago genome provides insight into the evolution of rhizobial symbioses.</title>
        <authorList>
            <person name="Young N.D."/>
            <person name="Debelle F."/>
            <person name="Oldroyd G.E."/>
            <person name="Geurts R."/>
            <person name="Cannon S.B."/>
            <person name="Udvardi M.K."/>
            <person name="Benedito V.A."/>
            <person name="Mayer K.F."/>
            <person name="Gouzy J."/>
            <person name="Schoof H."/>
            <person name="Van de Peer Y."/>
            <person name="Proost S."/>
            <person name="Cook D.R."/>
            <person name="Meyers B.C."/>
            <person name="Spannagl M."/>
            <person name="Cheung F."/>
            <person name="De Mita S."/>
            <person name="Krishnakumar V."/>
            <person name="Gundlach H."/>
            <person name="Zhou S."/>
            <person name="Mudge J."/>
            <person name="Bharti A.K."/>
            <person name="Murray J.D."/>
            <person name="Naoumkina M.A."/>
            <person name="Rosen B."/>
            <person name="Silverstein K.A."/>
            <person name="Tang H."/>
            <person name="Rombauts S."/>
            <person name="Zhao P.X."/>
            <person name="Zhou P."/>
            <person name="Barbe V."/>
            <person name="Bardou P."/>
            <person name="Bechner M."/>
            <person name="Bellec A."/>
            <person name="Berger A."/>
            <person name="Berges H."/>
            <person name="Bidwell S."/>
            <person name="Bisseling T."/>
            <person name="Choisne N."/>
            <person name="Couloux A."/>
            <person name="Denny R."/>
            <person name="Deshpande S."/>
            <person name="Dai X."/>
            <person name="Doyle J.J."/>
            <person name="Dudez A.M."/>
            <person name="Farmer A.D."/>
            <person name="Fouteau S."/>
            <person name="Franken C."/>
            <person name="Gibelin C."/>
            <person name="Gish J."/>
            <person name="Goldstein S."/>
            <person name="Gonzalez A.J."/>
            <person name="Green P.J."/>
            <person name="Hallab A."/>
            <person name="Hartog M."/>
            <person name="Hua A."/>
            <person name="Humphray S.J."/>
            <person name="Jeong D.H."/>
            <person name="Jing Y."/>
            <person name="Jocker A."/>
            <person name="Kenton S.M."/>
            <person name="Kim D.J."/>
            <person name="Klee K."/>
            <person name="Lai H."/>
            <person name="Lang C."/>
            <person name="Lin S."/>
            <person name="Macmil S.L."/>
            <person name="Magdelenat G."/>
            <person name="Matthews L."/>
            <person name="McCorrison J."/>
            <person name="Monaghan E.L."/>
            <person name="Mun J.H."/>
            <person name="Najar F.Z."/>
            <person name="Nicholson C."/>
            <person name="Noirot C."/>
            <person name="O'Bleness M."/>
            <person name="Paule C.R."/>
            <person name="Poulain J."/>
            <person name="Prion F."/>
            <person name="Qin B."/>
            <person name="Qu C."/>
            <person name="Retzel E.F."/>
            <person name="Riddle C."/>
            <person name="Sallet E."/>
            <person name="Samain S."/>
            <person name="Samson N."/>
            <person name="Sanders I."/>
            <person name="Saurat O."/>
            <person name="Scarpelli C."/>
            <person name="Schiex T."/>
            <person name="Segurens B."/>
            <person name="Severin A.J."/>
            <person name="Sherrier D.J."/>
            <person name="Shi R."/>
            <person name="Sims S."/>
            <person name="Singer S.R."/>
            <person name="Sinharoy S."/>
            <person name="Sterck L."/>
            <person name="Viollet A."/>
            <person name="Wang B.B."/>
            <person name="Wang K."/>
            <person name="Wang M."/>
            <person name="Wang X."/>
            <person name="Warfsmann J."/>
            <person name="Weissenbach J."/>
            <person name="White D.D."/>
            <person name="White J.D."/>
            <person name="Wiley G.B."/>
            <person name="Wincker P."/>
            <person name="Xing Y."/>
            <person name="Yang L."/>
            <person name="Yao Z."/>
            <person name="Ying F."/>
            <person name="Zhai J."/>
            <person name="Zhou L."/>
            <person name="Zuber A."/>
            <person name="Denarie J."/>
            <person name="Dixon R.A."/>
            <person name="May G.D."/>
            <person name="Schwartz D.C."/>
            <person name="Rogers J."/>
            <person name="Quetier F."/>
            <person name="Town C.D."/>
            <person name="Roe B.A."/>
        </authorList>
    </citation>
    <scope>NUCLEOTIDE SEQUENCE [LARGE SCALE GENOMIC DNA]</scope>
    <source>
        <strain evidence="2">A17</strain>
        <strain evidence="3 4">cv. Jemalong A17</strain>
    </source>
</reference>
<protein>
    <submittedName>
        <fullName evidence="2">F-box protein interaction domain protein</fullName>
    </submittedName>
</protein>
<sequence>MKRKKGSITPVRASQRCNKRKWRVEEAESDECRHYFDILPSHLTAHILLQLPIKSLLICKCVCKIWKRMISESHFAKLHFEQSPISLMIRTRYYKRVSRTLYLLECDPEKFEIGSNNHVNLEPIFRLPLRGDVKSLGMKSDKIKNKYKHVYIAGNSDRDKFNIVNSCNGLLCLSEPTTGNPIVICNPFMGEFIRLPETTTVRMPNDRVHVIGQEAGFGFYPKTNEYKVIHIWRRSVIHVNSSDFEHVFLVEIHTLGTPTWRNINVDPQISFSCLMNPTCVNGALHWFTFEGREMSILCFCFESEKLHSFPSPPVVIGSHLQDQIDKYGYLSGIIHISMGELKGFLYISDSNFFEYVTMWVMNEYGIGESWTKVYHIDTCTNLYRGGYSSRIYYRKQVLKKTHNGFLHKYHVISDYGIFSTYLKDKDNVVENNESGNMIRTKPKPSLSAEVGALLEETHSFNYEGHCKTLPC</sequence>
<dbReference type="PANTHER" id="PTHR31672:SF13">
    <property type="entry name" value="F-BOX PROTEIN CPR30-LIKE"/>
    <property type="match status" value="1"/>
</dbReference>
<evidence type="ECO:0000313" key="3">
    <source>
        <dbReference type="EnsemblPlants" id="AES75523"/>
    </source>
</evidence>
<evidence type="ECO:0000313" key="2">
    <source>
        <dbReference type="EMBL" id="AES75523.1"/>
    </source>
</evidence>
<dbReference type="EMBL" id="CM001222">
    <property type="protein sequence ID" value="AES75523.1"/>
    <property type="molecule type" value="Genomic_DNA"/>
</dbReference>
<dbReference type="SMART" id="SM00256">
    <property type="entry name" value="FBOX"/>
    <property type="match status" value="1"/>
</dbReference>
<dbReference type="GO" id="GO:0004363">
    <property type="term" value="F:glutathione synthase activity"/>
    <property type="evidence" value="ECO:0007669"/>
    <property type="project" value="InterPro"/>
</dbReference>
<dbReference type="SUPFAM" id="SSF81383">
    <property type="entry name" value="F-box domain"/>
    <property type="match status" value="1"/>
</dbReference>
<organism evidence="2 4">
    <name type="scientific">Medicago truncatula</name>
    <name type="common">Barrel medic</name>
    <name type="synonym">Medicago tribuloides</name>
    <dbReference type="NCBI Taxonomy" id="3880"/>
    <lineage>
        <taxon>Eukaryota</taxon>
        <taxon>Viridiplantae</taxon>
        <taxon>Streptophyta</taxon>
        <taxon>Embryophyta</taxon>
        <taxon>Tracheophyta</taxon>
        <taxon>Spermatophyta</taxon>
        <taxon>Magnoliopsida</taxon>
        <taxon>eudicotyledons</taxon>
        <taxon>Gunneridae</taxon>
        <taxon>Pentapetalae</taxon>
        <taxon>rosids</taxon>
        <taxon>fabids</taxon>
        <taxon>Fabales</taxon>
        <taxon>Fabaceae</taxon>
        <taxon>Papilionoideae</taxon>
        <taxon>50 kb inversion clade</taxon>
        <taxon>NPAAA clade</taxon>
        <taxon>Hologalegina</taxon>
        <taxon>IRL clade</taxon>
        <taxon>Trifolieae</taxon>
        <taxon>Medicago</taxon>
    </lineage>
</organism>
<evidence type="ECO:0000313" key="4">
    <source>
        <dbReference type="Proteomes" id="UP000002051"/>
    </source>
</evidence>
<dbReference type="Pfam" id="PF08268">
    <property type="entry name" value="FBA_3"/>
    <property type="match status" value="1"/>
</dbReference>
<dbReference type="Pfam" id="PF00646">
    <property type="entry name" value="F-box"/>
    <property type="match status" value="1"/>
</dbReference>
<dbReference type="eggNOG" id="ENOG502T151">
    <property type="taxonomic scope" value="Eukaryota"/>
</dbReference>
<dbReference type="PANTHER" id="PTHR31672">
    <property type="entry name" value="BNACNNG10540D PROTEIN"/>
    <property type="match status" value="1"/>
</dbReference>
<proteinExistence type="predicted"/>
<accession>G7KKI7</accession>
<dbReference type="InterPro" id="IPR001810">
    <property type="entry name" value="F-box_dom"/>
</dbReference>
<dbReference type="InterPro" id="IPR005615">
    <property type="entry name" value="Glutathione_synthase"/>
</dbReference>
<reference evidence="2 4" key="2">
    <citation type="journal article" date="2014" name="BMC Genomics">
        <title>An improved genome release (version Mt4.0) for the model legume Medicago truncatula.</title>
        <authorList>
            <person name="Tang H."/>
            <person name="Krishnakumar V."/>
            <person name="Bidwell S."/>
            <person name="Rosen B."/>
            <person name="Chan A."/>
            <person name="Zhou S."/>
            <person name="Gentzbittel L."/>
            <person name="Childs K.L."/>
            <person name="Yandell M."/>
            <person name="Gundlach H."/>
            <person name="Mayer K.F."/>
            <person name="Schwartz D.C."/>
            <person name="Town C.D."/>
        </authorList>
    </citation>
    <scope>GENOME REANNOTATION</scope>
    <source>
        <strain evidence="3 4">cv. Jemalong A17</strain>
    </source>
</reference>
<gene>
    <name evidence="2" type="ordered locus">MTR_6g046320</name>
</gene>
<dbReference type="STRING" id="3880.G7KKI7"/>
<dbReference type="HOGENOM" id="CLU_027176_1_1_1"/>
<dbReference type="NCBIfam" id="TIGR01640">
    <property type="entry name" value="F_box_assoc_1"/>
    <property type="match status" value="1"/>
</dbReference>
<dbReference type="Proteomes" id="UP000002051">
    <property type="component" value="Chromosome 6"/>
</dbReference>
<dbReference type="PaxDb" id="3880-AES75523"/>
<evidence type="ECO:0000259" key="1">
    <source>
        <dbReference type="PROSITE" id="PS50181"/>
    </source>
</evidence>
<dbReference type="AlphaFoldDB" id="G7KKI7"/>
<feature type="domain" description="F-box" evidence="1">
    <location>
        <begin position="33"/>
        <end position="78"/>
    </location>
</feature>
<dbReference type="InterPro" id="IPR013187">
    <property type="entry name" value="F-box-assoc_dom_typ3"/>
</dbReference>
<dbReference type="InterPro" id="IPR017451">
    <property type="entry name" value="F-box-assoc_interact_dom"/>
</dbReference>
<dbReference type="Pfam" id="PF03917">
    <property type="entry name" value="GSH_synth_ATP"/>
    <property type="match status" value="1"/>
</dbReference>
<dbReference type="EnsemblPlants" id="AES75523">
    <property type="protein sequence ID" value="AES75523"/>
    <property type="gene ID" value="MTR_6g046320"/>
</dbReference>
<dbReference type="PROSITE" id="PS50181">
    <property type="entry name" value="FBOX"/>
    <property type="match status" value="1"/>
</dbReference>
<dbReference type="GO" id="GO:0005524">
    <property type="term" value="F:ATP binding"/>
    <property type="evidence" value="ECO:0007669"/>
    <property type="project" value="InterPro"/>
</dbReference>
<keyword evidence="4" id="KW-1185">Reference proteome</keyword>
<dbReference type="SUPFAM" id="SSF56059">
    <property type="entry name" value="Glutathione synthetase ATP-binding domain-like"/>
    <property type="match status" value="1"/>
</dbReference>
<dbReference type="Gene3D" id="1.20.1280.50">
    <property type="match status" value="1"/>
</dbReference>